<comment type="caution">
    <text evidence="1">The sequence shown here is derived from an EMBL/GenBank/DDBJ whole genome shotgun (WGS) entry which is preliminary data.</text>
</comment>
<protein>
    <submittedName>
        <fullName evidence="1">Uncharacterized protein</fullName>
    </submittedName>
</protein>
<keyword evidence="2" id="KW-1185">Reference proteome</keyword>
<gene>
    <name evidence="1" type="ORF">KOF26_07500</name>
</gene>
<evidence type="ECO:0000313" key="1">
    <source>
        <dbReference type="EMBL" id="MBU3077710.1"/>
    </source>
</evidence>
<proteinExistence type="predicted"/>
<dbReference type="EMBL" id="JAHKRT010000003">
    <property type="protein sequence ID" value="MBU3077710.1"/>
    <property type="molecule type" value="Genomic_DNA"/>
</dbReference>
<organism evidence="1 2">
    <name type="scientific">Sphingomonas quercus</name>
    <dbReference type="NCBI Taxonomy" id="2842451"/>
    <lineage>
        <taxon>Bacteria</taxon>
        <taxon>Pseudomonadati</taxon>
        <taxon>Pseudomonadota</taxon>
        <taxon>Alphaproteobacteria</taxon>
        <taxon>Sphingomonadales</taxon>
        <taxon>Sphingomonadaceae</taxon>
        <taxon>Sphingomonas</taxon>
    </lineage>
</organism>
<accession>A0ABS6BKF7</accession>
<reference evidence="1 2" key="1">
    <citation type="submission" date="2021-06" db="EMBL/GenBank/DDBJ databases">
        <title>Sphingomonas sp. XMGL2, whole genome shotgun sequencing project.</title>
        <authorList>
            <person name="Zhao G."/>
            <person name="Shen L."/>
        </authorList>
    </citation>
    <scope>NUCLEOTIDE SEQUENCE [LARGE SCALE GENOMIC DNA]</scope>
    <source>
        <strain evidence="1 2">XMGL2</strain>
    </source>
</reference>
<sequence length="120" mass="12313">MLRTSPPNSAMEGFQKPYLQGTVVGDVNWVYTPGRSQSQTLPVGSGVTAPPGARQRALRPLAPVAAVVGDVLMADGDPGTGALQVALGNGRVFGYHVDAKGACVLQPVAYVAGWRVAIAA</sequence>
<dbReference type="Proteomes" id="UP000776276">
    <property type="component" value="Unassembled WGS sequence"/>
</dbReference>
<dbReference type="RefSeq" id="WP_216322633.1">
    <property type="nucleotide sequence ID" value="NZ_JAHKRT010000003.1"/>
</dbReference>
<name>A0ABS6BKF7_9SPHN</name>
<evidence type="ECO:0000313" key="2">
    <source>
        <dbReference type="Proteomes" id="UP000776276"/>
    </source>
</evidence>